<dbReference type="PANTHER" id="PTHR43725:SF47">
    <property type="entry name" value="UDP-GLUCOSE 4-EPIMERASE"/>
    <property type="match status" value="1"/>
</dbReference>
<evidence type="ECO:0000256" key="4">
    <source>
        <dbReference type="ARBA" id="ARBA00007637"/>
    </source>
</evidence>
<gene>
    <name evidence="11" type="primary">galE</name>
    <name evidence="11" type="ORF">ERX46_08225</name>
</gene>
<dbReference type="NCBIfam" id="TIGR01179">
    <property type="entry name" value="galE"/>
    <property type="match status" value="1"/>
</dbReference>
<sequence>MDSNKKYILVTGGAGYIGSHTVVALVEKGYTPIIIDDFRNSNRDVIYRLEKITKEEIIFFDAACQDAMRLKGIFSQFPVYGIIHFAADKAVGESMEEPLKYFNNNFGSLISMLELAKEFEIKRFVFSSSCTVYGEPENIPVNEQSPVSYSSPYGFTKKVCEEMIQQFVASSPFVRSTLLRYFNPVGAHESGIIGEEPDGKPNNLLPFITQTAAGVRKELTVFGDDYDTPDGTCIRDYIHVVDLAEAHVAALENTDNSDVNPMVYNVGTGTGTSVLEMIQTFENITGIKLPYTIGPRRDGDIKEIFANTDKVNKELNWKSKKTITDAISSAWTFEKYIRELRKNE</sequence>
<comment type="similarity">
    <text evidence="4 9">Belongs to the NAD(P)-dependent epimerase/dehydratase family.</text>
</comment>
<dbReference type="CDD" id="cd05247">
    <property type="entry name" value="UDP_G4E_1_SDR_e"/>
    <property type="match status" value="1"/>
</dbReference>
<keyword evidence="12" id="KW-1185">Reference proteome</keyword>
<dbReference type="InterPro" id="IPR036291">
    <property type="entry name" value="NAD(P)-bd_dom_sf"/>
</dbReference>
<evidence type="ECO:0000313" key="12">
    <source>
        <dbReference type="Proteomes" id="UP000293952"/>
    </source>
</evidence>
<dbReference type="InterPro" id="IPR016040">
    <property type="entry name" value="NAD(P)-bd_dom"/>
</dbReference>
<protein>
    <recommendedName>
        <fullName evidence="6 9">UDP-glucose 4-epimerase</fullName>
        <ecNumber evidence="5 9">5.1.3.2</ecNumber>
    </recommendedName>
</protein>
<evidence type="ECO:0000256" key="5">
    <source>
        <dbReference type="ARBA" id="ARBA00013189"/>
    </source>
</evidence>
<dbReference type="SUPFAM" id="SSF51735">
    <property type="entry name" value="NAD(P)-binding Rossmann-fold domains"/>
    <property type="match status" value="1"/>
</dbReference>
<dbReference type="GO" id="GO:0005829">
    <property type="term" value="C:cytosol"/>
    <property type="evidence" value="ECO:0007669"/>
    <property type="project" value="TreeGrafter"/>
</dbReference>
<comment type="caution">
    <text evidence="11">The sequence shown here is derived from an EMBL/GenBank/DDBJ whole genome shotgun (WGS) entry which is preliminary data.</text>
</comment>
<comment type="subunit">
    <text evidence="9">Homodimer.</text>
</comment>
<dbReference type="InterPro" id="IPR005886">
    <property type="entry name" value="UDP_G4E"/>
</dbReference>
<name>A0A4Q4KKU7_9FLAO</name>
<keyword evidence="7 9" id="KW-0520">NAD</keyword>
<dbReference type="GO" id="GO:0003978">
    <property type="term" value="F:UDP-glucose 4-epimerase activity"/>
    <property type="evidence" value="ECO:0007669"/>
    <property type="project" value="UniProtKB-UniRule"/>
</dbReference>
<comment type="catalytic activity">
    <reaction evidence="1 9">
        <text>UDP-alpha-D-glucose = UDP-alpha-D-galactose</text>
        <dbReference type="Rhea" id="RHEA:22168"/>
        <dbReference type="ChEBI" id="CHEBI:58885"/>
        <dbReference type="ChEBI" id="CHEBI:66914"/>
        <dbReference type="EC" id="5.1.3.2"/>
    </reaction>
</comment>
<keyword evidence="8 9" id="KW-0413">Isomerase</keyword>
<accession>A0A4Q4KKU7</accession>
<proteinExistence type="inferred from homology"/>
<dbReference type="Gene3D" id="3.90.25.10">
    <property type="entry name" value="UDP-galactose 4-epimerase, domain 1"/>
    <property type="match status" value="1"/>
</dbReference>
<dbReference type="AlphaFoldDB" id="A0A4Q4KKU7"/>
<evidence type="ECO:0000256" key="6">
    <source>
        <dbReference type="ARBA" id="ARBA00018569"/>
    </source>
</evidence>
<dbReference type="GO" id="GO:0006012">
    <property type="term" value="P:galactose metabolic process"/>
    <property type="evidence" value="ECO:0007669"/>
    <property type="project" value="UniProtKB-UniPathway"/>
</dbReference>
<evidence type="ECO:0000256" key="2">
    <source>
        <dbReference type="ARBA" id="ARBA00001911"/>
    </source>
</evidence>
<feature type="domain" description="NAD(P)-binding" evidence="10">
    <location>
        <begin position="9"/>
        <end position="327"/>
    </location>
</feature>
<dbReference type="EMBL" id="SETE01000003">
    <property type="protein sequence ID" value="RYM33942.1"/>
    <property type="molecule type" value="Genomic_DNA"/>
</dbReference>
<dbReference type="Proteomes" id="UP000293952">
    <property type="component" value="Unassembled WGS sequence"/>
</dbReference>
<evidence type="ECO:0000256" key="1">
    <source>
        <dbReference type="ARBA" id="ARBA00000083"/>
    </source>
</evidence>
<dbReference type="Pfam" id="PF16363">
    <property type="entry name" value="GDP_Man_Dehyd"/>
    <property type="match status" value="1"/>
</dbReference>
<keyword evidence="9" id="KW-0119">Carbohydrate metabolism</keyword>
<dbReference type="EC" id="5.1.3.2" evidence="5 9"/>
<evidence type="ECO:0000259" key="10">
    <source>
        <dbReference type="Pfam" id="PF16363"/>
    </source>
</evidence>
<evidence type="ECO:0000256" key="7">
    <source>
        <dbReference type="ARBA" id="ARBA00023027"/>
    </source>
</evidence>
<dbReference type="RefSeq" id="WP_130093383.1">
    <property type="nucleotide sequence ID" value="NZ_SETE01000003.1"/>
</dbReference>
<dbReference type="UniPathway" id="UPA00214"/>
<evidence type="ECO:0000313" key="11">
    <source>
        <dbReference type="EMBL" id="RYM33942.1"/>
    </source>
</evidence>
<organism evidence="11 12">
    <name type="scientific">Brumimicrobium glaciale</name>
    <dbReference type="NCBI Taxonomy" id="200475"/>
    <lineage>
        <taxon>Bacteria</taxon>
        <taxon>Pseudomonadati</taxon>
        <taxon>Bacteroidota</taxon>
        <taxon>Flavobacteriia</taxon>
        <taxon>Flavobacteriales</taxon>
        <taxon>Crocinitomicaceae</taxon>
        <taxon>Brumimicrobium</taxon>
    </lineage>
</organism>
<comment type="cofactor">
    <cofactor evidence="2 9">
        <name>NAD(+)</name>
        <dbReference type="ChEBI" id="CHEBI:57540"/>
    </cofactor>
</comment>
<dbReference type="OrthoDB" id="9801785at2"/>
<comment type="pathway">
    <text evidence="3 9">Carbohydrate metabolism; galactose metabolism.</text>
</comment>
<dbReference type="PANTHER" id="PTHR43725">
    <property type="entry name" value="UDP-GLUCOSE 4-EPIMERASE"/>
    <property type="match status" value="1"/>
</dbReference>
<evidence type="ECO:0000256" key="8">
    <source>
        <dbReference type="ARBA" id="ARBA00023235"/>
    </source>
</evidence>
<evidence type="ECO:0000256" key="3">
    <source>
        <dbReference type="ARBA" id="ARBA00004947"/>
    </source>
</evidence>
<evidence type="ECO:0000256" key="9">
    <source>
        <dbReference type="RuleBase" id="RU366046"/>
    </source>
</evidence>
<reference evidence="11 12" key="1">
    <citation type="submission" date="2019-02" db="EMBL/GenBank/DDBJ databases">
        <title>Genome sequence of the sea-ice species Brumimicrobium glaciale.</title>
        <authorList>
            <person name="Bowman J.P."/>
        </authorList>
    </citation>
    <scope>NUCLEOTIDE SEQUENCE [LARGE SCALE GENOMIC DNA]</scope>
    <source>
        <strain evidence="11 12">IC156</strain>
    </source>
</reference>
<dbReference type="Gene3D" id="3.40.50.720">
    <property type="entry name" value="NAD(P)-binding Rossmann-like Domain"/>
    <property type="match status" value="1"/>
</dbReference>